<reference evidence="3 4" key="1">
    <citation type="submission" date="2022-02" db="EMBL/GenBank/DDBJ databases">
        <authorList>
            <person name="Min J."/>
        </authorList>
    </citation>
    <scope>NUCLEOTIDE SEQUENCE [LARGE SCALE GENOMIC DNA]</scope>
    <source>
        <strain evidence="3 4">GR10-1</strain>
    </source>
</reference>
<dbReference type="Gene3D" id="3.30.1340.30">
    <property type="match status" value="1"/>
</dbReference>
<dbReference type="Proteomes" id="UP001202248">
    <property type="component" value="Unassembled WGS sequence"/>
</dbReference>
<keyword evidence="1" id="KW-0732">Signal</keyword>
<dbReference type="InterPro" id="IPR007055">
    <property type="entry name" value="BON_dom"/>
</dbReference>
<dbReference type="PROSITE" id="PS50914">
    <property type="entry name" value="BON"/>
    <property type="match status" value="1"/>
</dbReference>
<feature type="signal peptide" evidence="1">
    <location>
        <begin position="1"/>
        <end position="21"/>
    </location>
</feature>
<dbReference type="RefSeq" id="WP_240830205.1">
    <property type="nucleotide sequence ID" value="NZ_JAKWBL010000002.1"/>
</dbReference>
<feature type="chain" id="PRO_5046152315" evidence="1">
    <location>
        <begin position="22"/>
        <end position="163"/>
    </location>
</feature>
<name>A0ABS9SJK5_9BACT</name>
<feature type="domain" description="BON" evidence="2">
    <location>
        <begin position="24"/>
        <end position="90"/>
    </location>
</feature>
<gene>
    <name evidence="3" type="ORF">MKP09_11800</name>
</gene>
<accession>A0ABS9SJK5</accession>
<proteinExistence type="predicted"/>
<evidence type="ECO:0000259" key="2">
    <source>
        <dbReference type="PROSITE" id="PS50914"/>
    </source>
</evidence>
<dbReference type="Pfam" id="PF04972">
    <property type="entry name" value="BON"/>
    <property type="match status" value="2"/>
</dbReference>
<keyword evidence="4" id="KW-1185">Reference proteome</keyword>
<comment type="caution">
    <text evidence="3">The sequence shown here is derived from an EMBL/GenBank/DDBJ whole genome shotgun (WGS) entry which is preliminary data.</text>
</comment>
<evidence type="ECO:0000313" key="3">
    <source>
        <dbReference type="EMBL" id="MCH5598544.1"/>
    </source>
</evidence>
<protein>
    <submittedName>
        <fullName evidence="3">BON domain-containing protein</fullName>
    </submittedName>
</protein>
<evidence type="ECO:0000313" key="4">
    <source>
        <dbReference type="Proteomes" id="UP001202248"/>
    </source>
</evidence>
<evidence type="ECO:0000256" key="1">
    <source>
        <dbReference type="SAM" id="SignalP"/>
    </source>
</evidence>
<dbReference type="EMBL" id="JAKWBL010000002">
    <property type="protein sequence ID" value="MCH5598544.1"/>
    <property type="molecule type" value="Genomic_DNA"/>
</dbReference>
<organism evidence="3 4">
    <name type="scientific">Niabella ginsengisoli</name>
    <dbReference type="NCBI Taxonomy" id="522298"/>
    <lineage>
        <taxon>Bacteria</taxon>
        <taxon>Pseudomonadati</taxon>
        <taxon>Bacteroidota</taxon>
        <taxon>Chitinophagia</taxon>
        <taxon>Chitinophagales</taxon>
        <taxon>Chitinophagaceae</taxon>
        <taxon>Niabella</taxon>
    </lineage>
</organism>
<sequence>MKRILALIAIVAFTFALPSCKGKSDADLKTAAEAALQSNPDLTTVMVDVKDAVATISGEVKDPATQSAAESAVKSVEGIKSVENLTSPAPPPLPVAPVTISADDSLTTAVTDAIKDHPTVSASVAGGIVTLTGEISKDDLKVLMQKVQATKPKKVDSKGLTVK</sequence>